<keyword evidence="2" id="KW-1185">Reference proteome</keyword>
<evidence type="ECO:0000313" key="1">
    <source>
        <dbReference type="EMBL" id="MDN4166768.1"/>
    </source>
</evidence>
<keyword evidence="1" id="KW-0436">Ligase</keyword>
<dbReference type="RefSeq" id="WP_320005306.1">
    <property type="nucleotide sequence ID" value="NZ_JAUHJS010000008.1"/>
</dbReference>
<sequence>MPQSDLGLYFIALIPPEPLRGQMMEVKKRLAETFHTQAALKSPPHITLHMPFRLKASKYEALVQSLEELAQAFSPFSVQLHGYRGFPPRVVYAHVENSPELYALFKHLAQVMRGFQQFQADYKGRGFTPHLTVAFRDLKPALYPEALAMVQQNPLAEHFVAEGFYLLHHDGHQWQMLQHFLFKA</sequence>
<dbReference type="EMBL" id="JAUHJS010000008">
    <property type="protein sequence ID" value="MDN4166768.1"/>
    <property type="molecule type" value="Genomic_DNA"/>
</dbReference>
<accession>A0ABT8F8F5</accession>
<dbReference type="InterPro" id="IPR009097">
    <property type="entry name" value="Cyclic_Pdiesterase"/>
</dbReference>
<gene>
    <name evidence="1" type="ORF">QWY31_14750</name>
</gene>
<name>A0ABT8F8F5_9BACT</name>
<dbReference type="Gene3D" id="3.90.1140.10">
    <property type="entry name" value="Cyclic phosphodiesterase"/>
    <property type="match status" value="1"/>
</dbReference>
<dbReference type="SUPFAM" id="SSF55144">
    <property type="entry name" value="LigT-like"/>
    <property type="match status" value="1"/>
</dbReference>
<comment type="caution">
    <text evidence="1">The sequence shown here is derived from an EMBL/GenBank/DDBJ whole genome shotgun (WGS) entry which is preliminary data.</text>
</comment>
<dbReference type="Proteomes" id="UP001168552">
    <property type="component" value="Unassembled WGS sequence"/>
</dbReference>
<evidence type="ECO:0000313" key="2">
    <source>
        <dbReference type="Proteomes" id="UP001168552"/>
    </source>
</evidence>
<dbReference type="GO" id="GO:0016874">
    <property type="term" value="F:ligase activity"/>
    <property type="evidence" value="ECO:0007669"/>
    <property type="project" value="UniProtKB-KW"/>
</dbReference>
<reference evidence="1" key="1">
    <citation type="submission" date="2023-06" db="EMBL/GenBank/DDBJ databases">
        <title>Cytophagales bacterium Strain LB-30, isolated from soil.</title>
        <authorList>
            <person name="Liu B."/>
        </authorList>
    </citation>
    <scope>NUCLEOTIDE SEQUENCE</scope>
    <source>
        <strain evidence="1">LB-30</strain>
    </source>
</reference>
<dbReference type="PANTHER" id="PTHR40037">
    <property type="entry name" value="PHOSPHOESTERASE YJCG-RELATED"/>
    <property type="match status" value="1"/>
</dbReference>
<proteinExistence type="predicted"/>
<dbReference type="Pfam" id="PF13563">
    <property type="entry name" value="2_5_RNA_ligase2"/>
    <property type="match status" value="1"/>
</dbReference>
<dbReference type="PANTHER" id="PTHR40037:SF1">
    <property type="entry name" value="PHOSPHOESTERASE SAOUHSC_00951-RELATED"/>
    <property type="match status" value="1"/>
</dbReference>
<organism evidence="1 2">
    <name type="scientific">Shiella aurantiaca</name>
    <dbReference type="NCBI Taxonomy" id="3058365"/>
    <lineage>
        <taxon>Bacteria</taxon>
        <taxon>Pseudomonadati</taxon>
        <taxon>Bacteroidota</taxon>
        <taxon>Cytophagia</taxon>
        <taxon>Cytophagales</taxon>
        <taxon>Shiellaceae</taxon>
        <taxon>Shiella</taxon>
    </lineage>
</organism>
<dbReference type="InterPro" id="IPR050580">
    <property type="entry name" value="2H_phosphoesterase_YjcG-like"/>
</dbReference>
<protein>
    <submittedName>
        <fullName evidence="1">2'-5' RNA ligase family protein</fullName>
    </submittedName>
</protein>